<reference evidence="1 2" key="1">
    <citation type="submission" date="2019-07" db="EMBL/GenBank/DDBJ databases">
        <authorList>
            <person name="Abdullah A."/>
            <person name="Lima G.C."/>
            <person name="Cuneo C.K."/>
            <person name="Ennest D.C."/>
            <person name="Fritz K.J."/>
            <person name="Johnson B.T."/>
            <person name="Larson S.M."/>
            <person name="Lemunyete M.N."/>
            <person name="Murray M.B."/>
            <person name="Osmond D.E."/>
            <person name="Patras K.A."/>
            <person name="Ransibrahmanakul S."/>
            <person name="Simpson K.A."/>
            <person name="Thull B.S."/>
            <person name="Wetzel S."/>
            <person name="Bonilla J.A."/>
            <person name="Klyczek K."/>
            <person name="Garlena R.A."/>
            <person name="Russell D.A."/>
            <person name="Pope W.H."/>
            <person name="Jacobs-Sera D."/>
            <person name="Hatfull G.F."/>
        </authorList>
    </citation>
    <scope>NUCLEOTIDE SEQUENCE [LARGE SCALE GENOMIC DNA]</scope>
</reference>
<name>A0A5B8WGR0_9CAUD</name>
<accession>A0A5B8WGR0</accession>
<evidence type="ECO:0000313" key="1">
    <source>
        <dbReference type="EMBL" id="QED11703.1"/>
    </source>
</evidence>
<dbReference type="Pfam" id="PF20137">
    <property type="entry name" value="BubE"/>
    <property type="match status" value="1"/>
</dbReference>
<sequence length="110" mass="12771">MITKFWCPGCDDLHMVDNKVWQVSDFIFGLTIRPSILVYERQKLINEDLPWDELLKPENKTTTPRCHSFVTDGKIEFLSDSTHKLAGQTVDIPDLPEWLKDDDGPPKENR</sequence>
<proteinExistence type="predicted"/>
<dbReference type="Proteomes" id="UP000321915">
    <property type="component" value="Segment"/>
</dbReference>
<dbReference type="KEGG" id="vg:77936575"/>
<gene>
    <name evidence="1" type="primary">215</name>
    <name evidence="1" type="ORF">SEA_QUI_215</name>
</gene>
<protein>
    <submittedName>
        <fullName evidence="1">Uncharacterized protein</fullName>
    </submittedName>
</protein>
<keyword evidence="2" id="KW-1185">Reference proteome</keyword>
<dbReference type="GeneID" id="77936575"/>
<dbReference type="EMBL" id="MN183282">
    <property type="protein sequence ID" value="QED11703.1"/>
    <property type="molecule type" value="Genomic_DNA"/>
</dbReference>
<evidence type="ECO:0000313" key="2">
    <source>
        <dbReference type="Proteomes" id="UP000321915"/>
    </source>
</evidence>
<dbReference type="RefSeq" id="YP_010660581.1">
    <property type="nucleotide sequence ID" value="NC_070877.1"/>
</dbReference>
<dbReference type="InterPro" id="IPR045384">
    <property type="entry name" value="DUF6527"/>
</dbReference>
<organism evidence="1 2">
    <name type="scientific">Arthrobacter phage Qui</name>
    <dbReference type="NCBI Taxonomy" id="2603260"/>
    <lineage>
        <taxon>Viruses</taxon>
        <taxon>Duplodnaviria</taxon>
        <taxon>Heunggongvirae</taxon>
        <taxon>Uroviricota</taxon>
        <taxon>Caudoviricetes</taxon>
        <taxon>Quivirus</taxon>
        <taxon>Quivirus qui</taxon>
    </lineage>
</organism>